<dbReference type="PANTHER" id="PTHR43807">
    <property type="entry name" value="FI04487P"/>
    <property type="match status" value="1"/>
</dbReference>
<accession>A0A545TIC4</accession>
<evidence type="ECO:0000313" key="8">
    <source>
        <dbReference type="Proteomes" id="UP000317839"/>
    </source>
</evidence>
<dbReference type="InterPro" id="IPR015424">
    <property type="entry name" value="PyrdxlP-dep_Trfase"/>
</dbReference>
<evidence type="ECO:0000256" key="3">
    <source>
        <dbReference type="ARBA" id="ARBA00022576"/>
    </source>
</evidence>
<dbReference type="CDD" id="cd00609">
    <property type="entry name" value="AAT_like"/>
    <property type="match status" value="1"/>
</dbReference>
<dbReference type="RefSeq" id="WP_142888328.1">
    <property type="nucleotide sequence ID" value="NZ_VIKR01000001.1"/>
</dbReference>
<keyword evidence="4 7" id="KW-0808">Transferase</keyword>
<dbReference type="InterPro" id="IPR015421">
    <property type="entry name" value="PyrdxlP-dep_Trfase_major"/>
</dbReference>
<protein>
    <submittedName>
        <fullName evidence="7">Aminotransferase class I/II-fold pyridoxal phosphate-dependent enzyme</fullName>
    </submittedName>
</protein>
<feature type="domain" description="Aminotransferase class I/classII large" evidence="6">
    <location>
        <begin position="29"/>
        <end position="379"/>
    </location>
</feature>
<reference evidence="7 8" key="1">
    <citation type="submission" date="2019-06" db="EMBL/GenBank/DDBJ databases">
        <title>Draft genome of Aliikangiella marina GYP-15.</title>
        <authorList>
            <person name="Wang G."/>
        </authorList>
    </citation>
    <scope>NUCLEOTIDE SEQUENCE [LARGE SCALE GENOMIC DNA]</scope>
    <source>
        <strain evidence="7 8">GYP-15</strain>
    </source>
</reference>
<dbReference type="PANTHER" id="PTHR43807:SF20">
    <property type="entry name" value="FI04487P"/>
    <property type="match status" value="1"/>
</dbReference>
<dbReference type="GO" id="GO:0030170">
    <property type="term" value="F:pyridoxal phosphate binding"/>
    <property type="evidence" value="ECO:0007669"/>
    <property type="project" value="InterPro"/>
</dbReference>
<evidence type="ECO:0000259" key="6">
    <source>
        <dbReference type="Pfam" id="PF00155"/>
    </source>
</evidence>
<dbReference type="EMBL" id="VIKR01000001">
    <property type="protein sequence ID" value="TQV76968.1"/>
    <property type="molecule type" value="Genomic_DNA"/>
</dbReference>
<dbReference type="InterPro" id="IPR004839">
    <property type="entry name" value="Aminotransferase_I/II_large"/>
</dbReference>
<gene>
    <name evidence="7" type="ORF">FLL45_03175</name>
</gene>
<comment type="similarity">
    <text evidence="2">Belongs to the class-I pyridoxal-phosphate-dependent aminotransferase family.</text>
</comment>
<keyword evidence="3 7" id="KW-0032">Aminotransferase</keyword>
<dbReference type="SUPFAM" id="SSF53383">
    <property type="entry name" value="PLP-dependent transferases"/>
    <property type="match status" value="1"/>
</dbReference>
<keyword evidence="5" id="KW-0663">Pyridoxal phosphate</keyword>
<dbReference type="GO" id="GO:0016212">
    <property type="term" value="F:kynurenine-oxoglutarate transaminase activity"/>
    <property type="evidence" value="ECO:0007669"/>
    <property type="project" value="TreeGrafter"/>
</dbReference>
<dbReference type="Pfam" id="PF00155">
    <property type="entry name" value="Aminotran_1_2"/>
    <property type="match status" value="1"/>
</dbReference>
<evidence type="ECO:0000256" key="5">
    <source>
        <dbReference type="ARBA" id="ARBA00022898"/>
    </source>
</evidence>
<comment type="cofactor">
    <cofactor evidence="1">
        <name>pyridoxal 5'-phosphate</name>
        <dbReference type="ChEBI" id="CHEBI:597326"/>
    </cofactor>
</comment>
<dbReference type="Gene3D" id="3.90.1150.10">
    <property type="entry name" value="Aspartate Aminotransferase, domain 1"/>
    <property type="match status" value="1"/>
</dbReference>
<keyword evidence="8" id="KW-1185">Reference proteome</keyword>
<dbReference type="AlphaFoldDB" id="A0A545TIC4"/>
<dbReference type="NCBIfam" id="NF006569">
    <property type="entry name" value="PRK09082.1"/>
    <property type="match status" value="1"/>
</dbReference>
<evidence type="ECO:0000256" key="1">
    <source>
        <dbReference type="ARBA" id="ARBA00001933"/>
    </source>
</evidence>
<organism evidence="7 8">
    <name type="scientific">Aliikangiella marina</name>
    <dbReference type="NCBI Taxonomy" id="1712262"/>
    <lineage>
        <taxon>Bacteria</taxon>
        <taxon>Pseudomonadati</taxon>
        <taxon>Pseudomonadota</taxon>
        <taxon>Gammaproteobacteria</taxon>
        <taxon>Oceanospirillales</taxon>
        <taxon>Pleioneaceae</taxon>
        <taxon>Aliikangiella</taxon>
    </lineage>
</organism>
<dbReference type="FunFam" id="3.40.640.10:FF:000033">
    <property type="entry name" value="Aspartate aminotransferase"/>
    <property type="match status" value="1"/>
</dbReference>
<comment type="caution">
    <text evidence="7">The sequence shown here is derived from an EMBL/GenBank/DDBJ whole genome shotgun (WGS) entry which is preliminary data.</text>
</comment>
<dbReference type="OrthoDB" id="9763453at2"/>
<dbReference type="InterPro" id="IPR015422">
    <property type="entry name" value="PyrdxlP-dep_Trfase_small"/>
</dbReference>
<sequence length="384" mass="43239">MANNIESKLPATGVSIFTEMSQLANQYNAINLSQGFPEFDTPGPLKDYLKSYVQQGLNQYAPSIGMPQLLEQIRSLIEYHYAAQVSTSSITVTSGATEALWVAIQTLVRAGDEVIVFDPAYDSYEPAINLAGGSCIHIPLTKKDYSIDWQVVESRITQHTRAIIINSPHNPTGTLLSTDDLQQLTRLANKYDFYVISDEVYEFITFDQHQHESVLKYPDLFKRSFVVSSFGKTFHATGWKLGYCVAPEALSDEFRKIHQYVTFSSFTPAQLAVASMLENEPQHVLGLKSFYQQKRDLLVESLQGSRFQILPCLGTYFLLVDYSELSELSDKDFCYWLTKTVKVAAIPLSPFCENQSGSKIIRLCFAKNNDTIKEAAHRLCQLSK</sequence>
<dbReference type="Proteomes" id="UP000317839">
    <property type="component" value="Unassembled WGS sequence"/>
</dbReference>
<name>A0A545TIC4_9GAMM</name>
<dbReference type="InterPro" id="IPR051326">
    <property type="entry name" value="Kynurenine-oxoglutarate_AT"/>
</dbReference>
<proteinExistence type="inferred from homology"/>
<evidence type="ECO:0000256" key="4">
    <source>
        <dbReference type="ARBA" id="ARBA00022679"/>
    </source>
</evidence>
<evidence type="ECO:0000256" key="2">
    <source>
        <dbReference type="ARBA" id="ARBA00007441"/>
    </source>
</evidence>
<evidence type="ECO:0000313" key="7">
    <source>
        <dbReference type="EMBL" id="TQV76968.1"/>
    </source>
</evidence>
<dbReference type="Gene3D" id="3.40.640.10">
    <property type="entry name" value="Type I PLP-dependent aspartate aminotransferase-like (Major domain)"/>
    <property type="match status" value="1"/>
</dbReference>
<dbReference type="GO" id="GO:0005737">
    <property type="term" value="C:cytoplasm"/>
    <property type="evidence" value="ECO:0007669"/>
    <property type="project" value="TreeGrafter"/>
</dbReference>